<name>A0ABX7P736_9BACT</name>
<gene>
    <name evidence="2" type="ORF">JY651_15725</name>
</gene>
<dbReference type="EMBL" id="CP071090">
    <property type="protein sequence ID" value="QSQ26288.1"/>
    <property type="molecule type" value="Genomic_DNA"/>
</dbReference>
<dbReference type="InterPro" id="IPR013783">
    <property type="entry name" value="Ig-like_fold"/>
</dbReference>
<dbReference type="Gene3D" id="2.60.40.10">
    <property type="entry name" value="Immunoglobulins"/>
    <property type="match status" value="1"/>
</dbReference>
<evidence type="ECO:0000313" key="3">
    <source>
        <dbReference type="Proteomes" id="UP000662747"/>
    </source>
</evidence>
<keyword evidence="3" id="KW-1185">Reference proteome</keyword>
<organism evidence="2 3">
    <name type="scientific">Pyxidicoccus parkwayensis</name>
    <dbReference type="NCBI Taxonomy" id="2813578"/>
    <lineage>
        <taxon>Bacteria</taxon>
        <taxon>Pseudomonadati</taxon>
        <taxon>Myxococcota</taxon>
        <taxon>Myxococcia</taxon>
        <taxon>Myxococcales</taxon>
        <taxon>Cystobacterineae</taxon>
        <taxon>Myxococcaceae</taxon>
        <taxon>Pyxidicoccus</taxon>
    </lineage>
</organism>
<feature type="domain" description="DUF4382" evidence="1">
    <location>
        <begin position="30"/>
        <end position="204"/>
    </location>
</feature>
<evidence type="ECO:0000313" key="2">
    <source>
        <dbReference type="EMBL" id="QSQ26288.1"/>
    </source>
</evidence>
<dbReference type="Pfam" id="PF14321">
    <property type="entry name" value="DUF4382"/>
    <property type="match status" value="1"/>
</dbReference>
<proteinExistence type="predicted"/>
<sequence>MTLISRLRSSFAALLTVALLPVLGCGGGEGKVTVLMTDAPGDNLKTAVVTISEIYLQGDGSDDNGDTEKSNGDKGGRVVLLDEPVTVSLLDLANKTSELVSDAVVPNGDYHELRFVITGGYIEVKNADGSTSIFATSNDYAELPEAAKVDGALHMPSYGSSGLKVKFSETLSIEGEQKVLLVDFDVAQSFGKEAGGSGRWVMSPVIKGAEVTASGSINVTLTKGTDVSLPVVDGHQVTLGDFRAVMVNEAGSREELALTDTDGNGTFEASFKFLIPGTFSVSIAGPAGVTFTTSPGAPVTVSLGSGKDLTQGFTLTGAQKQ</sequence>
<reference evidence="2 3" key="1">
    <citation type="submission" date="2021-02" db="EMBL/GenBank/DDBJ databases">
        <title>De Novo genome assembly of isolated myxobacteria.</title>
        <authorList>
            <person name="Stevens D.C."/>
        </authorList>
    </citation>
    <scope>NUCLEOTIDE SEQUENCE [LARGE SCALE GENOMIC DNA]</scope>
    <source>
        <strain evidence="3">SCPEA02</strain>
    </source>
</reference>
<dbReference type="Proteomes" id="UP000662747">
    <property type="component" value="Chromosome"/>
</dbReference>
<dbReference type="InterPro" id="IPR025491">
    <property type="entry name" value="DUF4382"/>
</dbReference>
<evidence type="ECO:0000259" key="1">
    <source>
        <dbReference type="Pfam" id="PF14321"/>
    </source>
</evidence>
<protein>
    <submittedName>
        <fullName evidence="2">DUF4382 domain-containing protein</fullName>
    </submittedName>
</protein>
<dbReference type="RefSeq" id="WP_206727836.1">
    <property type="nucleotide sequence ID" value="NZ_CP071090.1"/>
</dbReference>
<accession>A0ABX7P736</accession>